<reference evidence="3 4" key="1">
    <citation type="journal article" date="2009" name="Stand. Genomic Sci.">
        <title>Complete genome sequence of Stackebrandtia nassauensis type strain (LLR-40K-21).</title>
        <authorList>
            <person name="Munk C."/>
            <person name="Lapidus A."/>
            <person name="Copeland A."/>
            <person name="Jando M."/>
            <person name="Mayilraj S."/>
            <person name="Glavina Del Rio T."/>
            <person name="Nolan M."/>
            <person name="Chen F."/>
            <person name="Lucas S."/>
            <person name="Tice H."/>
            <person name="Cheng J.F."/>
            <person name="Han C."/>
            <person name="Detter J.C."/>
            <person name="Bruce D."/>
            <person name="Goodwin L."/>
            <person name="Chain P."/>
            <person name="Pitluck S."/>
            <person name="Goker M."/>
            <person name="Ovchinikova G."/>
            <person name="Pati A."/>
            <person name="Ivanova N."/>
            <person name="Mavromatis K."/>
            <person name="Chen A."/>
            <person name="Palaniappan K."/>
            <person name="Land M."/>
            <person name="Hauser L."/>
            <person name="Chang Y.J."/>
            <person name="Jeffries C.D."/>
            <person name="Bristow J."/>
            <person name="Eisen J.A."/>
            <person name="Markowitz V."/>
            <person name="Hugenholtz P."/>
            <person name="Kyrpides N.C."/>
            <person name="Klenk H.P."/>
        </authorList>
    </citation>
    <scope>NUCLEOTIDE SEQUENCE [LARGE SCALE GENOMIC DNA]</scope>
    <source>
        <strain evidence="4">DSM 44728 / CIP 108903 / NRRL B-16338 / NBRC 102104 / LLR-40K-21</strain>
    </source>
</reference>
<name>D3Q0G4_STANL</name>
<dbReference type="PANTHER" id="PTHR46558">
    <property type="entry name" value="TRACRIPTIONAL REGULATORY PROTEIN-RELATED-RELATED"/>
    <property type="match status" value="1"/>
</dbReference>
<evidence type="ECO:0000313" key="3">
    <source>
        <dbReference type="EMBL" id="ADD41700.1"/>
    </source>
</evidence>
<dbReference type="GO" id="GO:0003677">
    <property type="term" value="F:DNA binding"/>
    <property type="evidence" value="ECO:0007669"/>
    <property type="project" value="UniProtKB-KW"/>
</dbReference>
<dbReference type="InterPro" id="IPR011990">
    <property type="entry name" value="TPR-like_helical_dom_sf"/>
</dbReference>
<dbReference type="InterPro" id="IPR010982">
    <property type="entry name" value="Lambda_DNA-bd_dom_sf"/>
</dbReference>
<evidence type="ECO:0000313" key="4">
    <source>
        <dbReference type="Proteomes" id="UP000000844"/>
    </source>
</evidence>
<dbReference type="PROSITE" id="PS50943">
    <property type="entry name" value="HTH_CROC1"/>
    <property type="match status" value="1"/>
</dbReference>
<dbReference type="OrthoDB" id="3831424at2"/>
<proteinExistence type="predicted"/>
<dbReference type="SMART" id="SM00530">
    <property type="entry name" value="HTH_XRE"/>
    <property type="match status" value="1"/>
</dbReference>
<feature type="domain" description="HTH cro/C1-type" evidence="2">
    <location>
        <begin position="8"/>
        <end position="62"/>
    </location>
</feature>
<evidence type="ECO:0000259" key="2">
    <source>
        <dbReference type="PROSITE" id="PS50943"/>
    </source>
</evidence>
<dbReference type="KEGG" id="sna:Snas_2005"/>
<keyword evidence="1" id="KW-0238">DNA-binding</keyword>
<dbReference type="InterPro" id="IPR001387">
    <property type="entry name" value="Cro/C1-type_HTH"/>
</dbReference>
<dbReference type="Proteomes" id="UP000000844">
    <property type="component" value="Chromosome"/>
</dbReference>
<gene>
    <name evidence="3" type="ordered locus">Snas_2005</name>
</gene>
<keyword evidence="4" id="KW-1185">Reference proteome</keyword>
<dbReference type="STRING" id="446470.Snas_2005"/>
<dbReference type="HOGENOM" id="CLU_711556_0_0_11"/>
<evidence type="ECO:0000256" key="1">
    <source>
        <dbReference type="ARBA" id="ARBA00023125"/>
    </source>
</evidence>
<dbReference type="Pfam" id="PF01381">
    <property type="entry name" value="HTH_3"/>
    <property type="match status" value="1"/>
</dbReference>
<dbReference type="Gene3D" id="1.25.40.10">
    <property type="entry name" value="Tetratricopeptide repeat domain"/>
    <property type="match status" value="1"/>
</dbReference>
<accession>D3Q0G4</accession>
<protein>
    <submittedName>
        <fullName evidence="3">Transcriptional regulator, XRE family</fullName>
    </submittedName>
</protein>
<dbReference type="RefSeq" id="WP_013017271.1">
    <property type="nucleotide sequence ID" value="NC_013947.1"/>
</dbReference>
<dbReference type="SUPFAM" id="SSF47413">
    <property type="entry name" value="lambda repressor-like DNA-binding domains"/>
    <property type="match status" value="1"/>
</dbReference>
<organism evidence="3 4">
    <name type="scientific">Stackebrandtia nassauensis (strain DSM 44728 / CIP 108903 / NRRL B-16338 / NBRC 102104 / LLR-40K-21)</name>
    <dbReference type="NCBI Taxonomy" id="446470"/>
    <lineage>
        <taxon>Bacteria</taxon>
        <taxon>Bacillati</taxon>
        <taxon>Actinomycetota</taxon>
        <taxon>Actinomycetes</taxon>
        <taxon>Glycomycetales</taxon>
        <taxon>Glycomycetaceae</taxon>
        <taxon>Stackebrandtia</taxon>
    </lineage>
</organism>
<sequence length="388" mass="42900">MASKRSRLAQRRKAAGFSQEKLAERLGVERSTVVRWETAETEPQPWLRLKLAQALGITTDDLHVLLDDVEYVTAGPSDRMDYVLEHPASVDLVAVAYLHERVRQLDESYDRSPSTALLGPAGQIHGQVAFLREQAKNPRVRKSLFEVEAESATVMGQLVWDVSQRRDHLGPIRYLDEAVNAAQQVRDPCVEAYAILRKSYVALYGENDPIKGLMVAQEAADVAEPCSPALNGLAMLHVAEGYAMSGNLNDCERALRAAEAQFDRVDDADVAAEYYSINEFTRLAGSCYLFLGLPERAEPILTQTVDALAGKKKSQAIALANLTLSLIRQRKLDEAADAMHRTIDAVELTRGGGGLNLAFAAGRELWQWRDQSWVGDINDRLLALMATI</sequence>
<dbReference type="eggNOG" id="COG1476">
    <property type="taxonomic scope" value="Bacteria"/>
</dbReference>
<dbReference type="PANTHER" id="PTHR46558:SF4">
    <property type="entry name" value="DNA-BIDING PHAGE PROTEIN"/>
    <property type="match status" value="1"/>
</dbReference>
<dbReference type="CDD" id="cd00093">
    <property type="entry name" value="HTH_XRE"/>
    <property type="match status" value="1"/>
</dbReference>
<dbReference type="EMBL" id="CP001778">
    <property type="protein sequence ID" value="ADD41700.1"/>
    <property type="molecule type" value="Genomic_DNA"/>
</dbReference>
<dbReference type="AlphaFoldDB" id="D3Q0G4"/>
<dbReference type="Gene3D" id="1.10.260.40">
    <property type="entry name" value="lambda repressor-like DNA-binding domains"/>
    <property type="match status" value="1"/>
</dbReference>